<protein>
    <recommendedName>
        <fullName evidence="2">Peptidase C1A papain C-terminal domain-containing protein</fullName>
    </recommendedName>
</protein>
<dbReference type="Gramene" id="TRITD2Av1G285390.1">
    <property type="protein sequence ID" value="TRITD2Av1G285390.1"/>
    <property type="gene ID" value="TRITD2Av1G285390"/>
</dbReference>
<sequence length="187" mass="20792">MLIDCDKANLGCRCGESWRALDFIKKNRIATDRAYPYDGIERRCHMRSDGLSRFASIEHRRVPCSIQRREGLDGGGGGPGVQPVIVEIGLGIYFHYYSEDIGVYTGPCNNTITHAVVGYGTDAFLRRCWIFKNSWGTKWGHGGYMYMARDVGGPQGLCAILAFPIVPVWRPKVSANPSDIPKHALLV</sequence>
<dbReference type="SUPFAM" id="SSF54001">
    <property type="entry name" value="Cysteine proteinases"/>
    <property type="match status" value="1"/>
</dbReference>
<dbReference type="PANTHER" id="PTHR12411">
    <property type="entry name" value="CYSTEINE PROTEASE FAMILY C1-RELATED"/>
    <property type="match status" value="1"/>
</dbReference>
<gene>
    <name evidence="3" type="ORF">TRITD_2Av1G285390</name>
</gene>
<evidence type="ECO:0000313" key="4">
    <source>
        <dbReference type="Proteomes" id="UP000324705"/>
    </source>
</evidence>
<dbReference type="GO" id="GO:0006508">
    <property type="term" value="P:proteolysis"/>
    <property type="evidence" value="ECO:0007669"/>
    <property type="project" value="InterPro"/>
</dbReference>
<name>A0A9R1P8N1_TRITD</name>
<dbReference type="GO" id="GO:0008234">
    <property type="term" value="F:cysteine-type peptidase activity"/>
    <property type="evidence" value="ECO:0007669"/>
    <property type="project" value="InterPro"/>
</dbReference>
<dbReference type="Proteomes" id="UP000324705">
    <property type="component" value="Chromosome 2A"/>
</dbReference>
<dbReference type="InterPro" id="IPR025661">
    <property type="entry name" value="Pept_asp_AS"/>
</dbReference>
<dbReference type="InterPro" id="IPR038765">
    <property type="entry name" value="Papain-like_cys_pep_sf"/>
</dbReference>
<dbReference type="Gene3D" id="3.90.70.10">
    <property type="entry name" value="Cysteine proteinases"/>
    <property type="match status" value="1"/>
</dbReference>
<reference evidence="3 4" key="1">
    <citation type="submission" date="2017-09" db="EMBL/GenBank/DDBJ databases">
        <authorList>
            <consortium name="International Durum Wheat Genome Sequencing Consortium (IDWGSC)"/>
            <person name="Milanesi L."/>
        </authorList>
    </citation>
    <scope>NUCLEOTIDE SEQUENCE [LARGE SCALE GENOMIC DNA]</scope>
    <source>
        <strain evidence="4">cv. Svevo</strain>
    </source>
</reference>
<evidence type="ECO:0000256" key="1">
    <source>
        <dbReference type="ARBA" id="ARBA00008455"/>
    </source>
</evidence>
<organism evidence="3 4">
    <name type="scientific">Triticum turgidum subsp. durum</name>
    <name type="common">Durum wheat</name>
    <name type="synonym">Triticum durum</name>
    <dbReference type="NCBI Taxonomy" id="4567"/>
    <lineage>
        <taxon>Eukaryota</taxon>
        <taxon>Viridiplantae</taxon>
        <taxon>Streptophyta</taxon>
        <taxon>Embryophyta</taxon>
        <taxon>Tracheophyta</taxon>
        <taxon>Spermatophyta</taxon>
        <taxon>Magnoliopsida</taxon>
        <taxon>Liliopsida</taxon>
        <taxon>Poales</taxon>
        <taxon>Poaceae</taxon>
        <taxon>BOP clade</taxon>
        <taxon>Pooideae</taxon>
        <taxon>Triticodae</taxon>
        <taxon>Triticeae</taxon>
        <taxon>Triticinae</taxon>
        <taxon>Triticum</taxon>
    </lineage>
</organism>
<evidence type="ECO:0000259" key="2">
    <source>
        <dbReference type="SMART" id="SM00645"/>
    </source>
</evidence>
<dbReference type="AlphaFoldDB" id="A0A9R1P8N1"/>
<dbReference type="PROSITE" id="PS00640">
    <property type="entry name" value="THIOL_PROTEASE_ASN"/>
    <property type="match status" value="1"/>
</dbReference>
<dbReference type="SMART" id="SM00645">
    <property type="entry name" value="Pept_C1"/>
    <property type="match status" value="1"/>
</dbReference>
<keyword evidence="4" id="KW-1185">Reference proteome</keyword>
<proteinExistence type="inferred from homology"/>
<dbReference type="Pfam" id="PF00112">
    <property type="entry name" value="Peptidase_C1"/>
    <property type="match status" value="1"/>
</dbReference>
<dbReference type="EMBL" id="LT934113">
    <property type="protein sequence ID" value="VAH38749.1"/>
    <property type="molecule type" value="Genomic_DNA"/>
</dbReference>
<accession>A0A9R1P8N1</accession>
<dbReference type="InterPro" id="IPR000668">
    <property type="entry name" value="Peptidase_C1A_C"/>
</dbReference>
<evidence type="ECO:0000313" key="3">
    <source>
        <dbReference type="EMBL" id="VAH38749.1"/>
    </source>
</evidence>
<comment type="similarity">
    <text evidence="1">Belongs to the peptidase C1 family.</text>
</comment>
<dbReference type="InterPro" id="IPR013128">
    <property type="entry name" value="Peptidase_C1A"/>
</dbReference>
<feature type="domain" description="Peptidase C1A papain C-terminal" evidence="2">
    <location>
        <begin position="1"/>
        <end position="168"/>
    </location>
</feature>